<dbReference type="PANTHER" id="PTHR32063:SF0">
    <property type="entry name" value="SWARMING MOTILITY PROTEIN SWRC"/>
    <property type="match status" value="1"/>
</dbReference>
<keyword evidence="1" id="KW-1133">Transmembrane helix</keyword>
<feature type="transmembrane region" description="Helical" evidence="1">
    <location>
        <begin position="565"/>
        <end position="584"/>
    </location>
</feature>
<feature type="transmembrane region" description="Helical" evidence="1">
    <location>
        <begin position="431"/>
        <end position="451"/>
    </location>
</feature>
<dbReference type="EMBL" id="VLKW01000010">
    <property type="protein sequence ID" value="TWI43958.1"/>
    <property type="molecule type" value="Genomic_DNA"/>
</dbReference>
<dbReference type="Gene3D" id="3.30.70.1320">
    <property type="entry name" value="Multidrug efflux transporter AcrB pore domain like"/>
    <property type="match status" value="1"/>
</dbReference>
<dbReference type="Proteomes" id="UP000315112">
    <property type="component" value="Unassembled WGS sequence"/>
</dbReference>
<dbReference type="SUPFAM" id="SSF82714">
    <property type="entry name" value="Multidrug efflux transporter AcrB TolC docking domain, DN and DC subdomains"/>
    <property type="match status" value="2"/>
</dbReference>
<keyword evidence="5" id="KW-1185">Reference proteome</keyword>
<feature type="transmembrane region" description="Helical" evidence="1">
    <location>
        <begin position="457"/>
        <end position="481"/>
    </location>
</feature>
<feature type="transmembrane region" description="Helical" evidence="1">
    <location>
        <begin position="360"/>
        <end position="380"/>
    </location>
</feature>
<reference evidence="2 5" key="3">
    <citation type="submission" date="2019-12" db="EMBL/GenBank/DDBJ databases">
        <title>Draft Genome Sequences of Six Type Strains of the Genus Massilia.</title>
        <authorList>
            <person name="Miess H."/>
            <person name="Frediansyah A."/>
            <person name="Goeker M."/>
            <person name="Gross H."/>
        </authorList>
    </citation>
    <scope>NUCLEOTIDE SEQUENCE [LARGE SCALE GENOMIC DNA]</scope>
    <source>
        <strain evidence="2 5">DSM 26639</strain>
    </source>
</reference>
<keyword evidence="1" id="KW-0812">Transmembrane</keyword>
<dbReference type="Proteomes" id="UP000437862">
    <property type="component" value="Chromosome"/>
</dbReference>
<dbReference type="AlphaFoldDB" id="A0A562PHV1"/>
<dbReference type="Gene3D" id="3.30.70.1430">
    <property type="entry name" value="Multidrug efflux transporter AcrB pore domain"/>
    <property type="match status" value="2"/>
</dbReference>
<feature type="transmembrane region" description="Helical" evidence="1">
    <location>
        <begin position="12"/>
        <end position="29"/>
    </location>
</feature>
<dbReference type="PANTHER" id="PTHR32063">
    <property type="match status" value="1"/>
</dbReference>
<dbReference type="Pfam" id="PF00873">
    <property type="entry name" value="ACR_tran"/>
    <property type="match status" value="2"/>
</dbReference>
<feature type="transmembrane region" description="Helical" evidence="1">
    <location>
        <begin position="882"/>
        <end position="901"/>
    </location>
</feature>
<name>A0A562PHV1_9BURK</name>
<dbReference type="Gene3D" id="1.20.1640.10">
    <property type="entry name" value="Multidrug efflux transporter AcrB transmembrane domain"/>
    <property type="match status" value="2"/>
</dbReference>
<dbReference type="Gene3D" id="3.30.2090.10">
    <property type="entry name" value="Multidrug efflux transporter AcrB TolC docking domain, DN and DC subdomains"/>
    <property type="match status" value="2"/>
</dbReference>
<gene>
    <name evidence="2" type="ORF">GO485_00470</name>
    <name evidence="3" type="ORF">IP92_04476</name>
</gene>
<evidence type="ECO:0000313" key="4">
    <source>
        <dbReference type="Proteomes" id="UP000315112"/>
    </source>
</evidence>
<evidence type="ECO:0000256" key="1">
    <source>
        <dbReference type="SAM" id="Phobius"/>
    </source>
</evidence>
<dbReference type="OrthoDB" id="9177212at2"/>
<feature type="transmembrane region" description="Helical" evidence="1">
    <location>
        <begin position="908"/>
        <end position="928"/>
    </location>
</feature>
<sequence>MWITRVSINNPVLAAMAMLALLVLGLFSYSQLRVERLPDVAPPIVTIAIAYPGASPGAVETSVTRVVERAVNGVAGVKQIRSASREGSSQTFVEFTLDTDMDRAVQEVRDKVAMLPPALPEEAKPPTVTRMGWENDLPVVYLSMLGRERSPRELSMLAEQVVLRRLERVGGVGRVDVGGMAVRQVRIELDVQRLIASQLTAADIVTALRRTNTDMAVGLIQGAEADAIVQVEGKIADAKDFRDVVVASAQGRAVRLMDVATVVEREREPTTIARVDGIPAVNFDIYKQQDANIIDTGEGVKDALAELRKELGPGIDLKVIYADSDWTRDSLDGVKRTLVEGALLTVVIVFLFLHSWRSTVITALTLPISVIASFIAVHAFGYTLNFMTMMALSLCIGLLIDDAIIVRENIVRHTRLGVPHRRAALLGTEEIGLAVTATTLTICAVFVPIAFTKGIVGMFFASFGVTVAAAVLVSLFVSFTLDPMLSSVWHDPPAAARWPVLGRLTAGMERSMARLETGYARLLRWVFSARRYRLWWPSIGLWRSVRERRLAALRPRRATLTPRGIVLWIAASSLGLALLLTPLVGTEFMPETDNGFISVRVTLPIDTSLERADRKIAQAEQAIRANPEVSLVSTTIGLGRLGEGRNTANLDIRLRERAQRSRTQKEIENAIRDRLATIPGLQVSIGSRPVNVALLGPDPDTLTAQTARVAARIAEIPGVVDLETSVKPGLPAQAVRLRPLAMQELGLTASDLSVSMRSYVNGEIATYWTAPDGEQVEVEVRLPRDRRTALTDLAGLPVAYAANGTPIQLDSVARFVPIFNPEVINRQDLQRRQVIHANVRDRAAGDVNADVKALLKTIVLPPGYRFDVGGSSRDQDEALADVAWAIALSVIFVYIVLASQFGSFLQPLAIMATLPLALIGVVLSLLLTGSTLNLFSMIGLIMLMGLVTKNGILLVDCANLARRAGAGVTEALQQAGTTRLRPILMTTAAMVLGMLPLALALDESGELQSAMGRAIIGGVLASTLLTLVVVPVLYSYLGRASAVAQPHAALPDSEPAGA</sequence>
<dbReference type="SUPFAM" id="SSF82693">
    <property type="entry name" value="Multidrug efflux transporter AcrB pore domain, PN1, PN2, PC1 and PC2 subdomains"/>
    <property type="match status" value="3"/>
</dbReference>
<protein>
    <submittedName>
        <fullName evidence="2">MMPL family transporter</fullName>
    </submittedName>
    <submittedName>
        <fullName evidence="3">Multidrug efflux pump subunit AcrB</fullName>
    </submittedName>
</protein>
<feature type="transmembrane region" description="Helical" evidence="1">
    <location>
        <begin position="983"/>
        <end position="1001"/>
    </location>
</feature>
<feature type="transmembrane region" description="Helical" evidence="1">
    <location>
        <begin position="386"/>
        <end position="406"/>
    </location>
</feature>
<dbReference type="GO" id="GO:0005886">
    <property type="term" value="C:plasma membrane"/>
    <property type="evidence" value="ECO:0007669"/>
    <property type="project" value="TreeGrafter"/>
</dbReference>
<dbReference type="PRINTS" id="PR00702">
    <property type="entry name" value="ACRIFLAVINRP"/>
</dbReference>
<dbReference type="SUPFAM" id="SSF82866">
    <property type="entry name" value="Multidrug efflux transporter AcrB transmembrane domain"/>
    <property type="match status" value="2"/>
</dbReference>
<dbReference type="InterPro" id="IPR001036">
    <property type="entry name" value="Acrflvin-R"/>
</dbReference>
<dbReference type="RefSeq" id="WP_145879353.1">
    <property type="nucleotide sequence ID" value="NZ_CP046904.1"/>
</dbReference>
<feature type="transmembrane region" description="Helical" evidence="1">
    <location>
        <begin position="1013"/>
        <end position="1037"/>
    </location>
</feature>
<dbReference type="GO" id="GO:0042910">
    <property type="term" value="F:xenobiotic transmembrane transporter activity"/>
    <property type="evidence" value="ECO:0007669"/>
    <property type="project" value="TreeGrafter"/>
</dbReference>
<evidence type="ECO:0000313" key="5">
    <source>
        <dbReference type="Proteomes" id="UP000437862"/>
    </source>
</evidence>
<organism evidence="3 4">
    <name type="scientific">Pseudoduganella flava</name>
    <dbReference type="NCBI Taxonomy" id="871742"/>
    <lineage>
        <taxon>Bacteria</taxon>
        <taxon>Pseudomonadati</taxon>
        <taxon>Pseudomonadota</taxon>
        <taxon>Betaproteobacteria</taxon>
        <taxon>Burkholderiales</taxon>
        <taxon>Oxalobacteraceae</taxon>
        <taxon>Telluria group</taxon>
        <taxon>Pseudoduganella</taxon>
    </lineage>
</organism>
<feature type="transmembrane region" description="Helical" evidence="1">
    <location>
        <begin position="337"/>
        <end position="353"/>
    </location>
</feature>
<dbReference type="EMBL" id="CP046904">
    <property type="protein sequence ID" value="QGZ37678.1"/>
    <property type="molecule type" value="Genomic_DNA"/>
</dbReference>
<dbReference type="InterPro" id="IPR027463">
    <property type="entry name" value="AcrB_DN_DC_subdom"/>
</dbReference>
<evidence type="ECO:0000313" key="3">
    <source>
        <dbReference type="EMBL" id="TWI43958.1"/>
    </source>
</evidence>
<keyword evidence="1" id="KW-0472">Membrane</keyword>
<evidence type="ECO:0000313" key="2">
    <source>
        <dbReference type="EMBL" id="QGZ37678.1"/>
    </source>
</evidence>
<reference evidence="3" key="2">
    <citation type="submission" date="2019-07" db="EMBL/GenBank/DDBJ databases">
        <authorList>
            <person name="Whitman W."/>
            <person name="Huntemann M."/>
            <person name="Clum A."/>
            <person name="Pillay M."/>
            <person name="Palaniappan K."/>
            <person name="Varghese N."/>
            <person name="Mikhailova N."/>
            <person name="Stamatis D."/>
            <person name="Reddy T."/>
            <person name="Daum C."/>
            <person name="Shapiro N."/>
            <person name="Ivanova N."/>
            <person name="Kyrpides N."/>
            <person name="Woyke T."/>
        </authorList>
    </citation>
    <scope>NUCLEOTIDE SEQUENCE</scope>
    <source>
        <strain evidence="3">CGMCC 1.10685</strain>
    </source>
</reference>
<proteinExistence type="predicted"/>
<accession>A0A562PHV1</accession>
<dbReference type="Gene3D" id="3.30.70.1440">
    <property type="entry name" value="Multidrug efflux transporter AcrB pore domain"/>
    <property type="match status" value="1"/>
</dbReference>
<feature type="transmembrane region" description="Helical" evidence="1">
    <location>
        <begin position="934"/>
        <end position="955"/>
    </location>
</feature>
<reference evidence="3 4" key="1">
    <citation type="journal article" date="2015" name="Stand. Genomic Sci.">
        <title>Genomic Encyclopedia of Bacterial and Archaeal Type Strains, Phase III: the genomes of soil and plant-associated and newly described type strains.</title>
        <authorList>
            <person name="Whitman W.B."/>
            <person name="Woyke T."/>
            <person name="Klenk H.P."/>
            <person name="Zhou Y."/>
            <person name="Lilburn T.G."/>
            <person name="Beck B.J."/>
            <person name="De Vos P."/>
            <person name="Vandamme P."/>
            <person name="Eisen J.A."/>
            <person name="Garrity G."/>
            <person name="Hugenholtz P."/>
            <person name="Kyrpides N.C."/>
        </authorList>
    </citation>
    <scope>NUCLEOTIDE SEQUENCE [LARGE SCALE GENOMIC DNA]</scope>
    <source>
        <strain evidence="3 4">CGMCC 1.10685</strain>
    </source>
</reference>